<organism evidence="1 2">
    <name type="scientific">Brachionus calyciflorus</name>
    <dbReference type="NCBI Taxonomy" id="104777"/>
    <lineage>
        <taxon>Eukaryota</taxon>
        <taxon>Metazoa</taxon>
        <taxon>Spiralia</taxon>
        <taxon>Gnathifera</taxon>
        <taxon>Rotifera</taxon>
        <taxon>Eurotatoria</taxon>
        <taxon>Monogononta</taxon>
        <taxon>Pseudotrocha</taxon>
        <taxon>Ploima</taxon>
        <taxon>Brachionidae</taxon>
        <taxon>Brachionus</taxon>
    </lineage>
</organism>
<dbReference type="AlphaFoldDB" id="A0A813S954"/>
<gene>
    <name evidence="1" type="ORF">OXX778_LOCUS5981</name>
</gene>
<name>A0A813S954_9BILA</name>
<accession>A0A813S954</accession>
<dbReference type="Proteomes" id="UP000663879">
    <property type="component" value="Unassembled WGS sequence"/>
</dbReference>
<keyword evidence="2" id="KW-1185">Reference proteome</keyword>
<evidence type="ECO:0000313" key="2">
    <source>
        <dbReference type="Proteomes" id="UP000663879"/>
    </source>
</evidence>
<proteinExistence type="predicted"/>
<protein>
    <submittedName>
        <fullName evidence="1">Uncharacterized protein</fullName>
    </submittedName>
</protein>
<dbReference type="EMBL" id="CAJNOC010000682">
    <property type="protein sequence ID" value="CAF0791274.1"/>
    <property type="molecule type" value="Genomic_DNA"/>
</dbReference>
<evidence type="ECO:0000313" key="1">
    <source>
        <dbReference type="EMBL" id="CAF0791274.1"/>
    </source>
</evidence>
<reference evidence="1" key="1">
    <citation type="submission" date="2021-02" db="EMBL/GenBank/DDBJ databases">
        <authorList>
            <person name="Nowell W R."/>
        </authorList>
    </citation>
    <scope>NUCLEOTIDE SEQUENCE</scope>
    <source>
        <strain evidence="1">Ploen Becks lab</strain>
    </source>
</reference>
<sequence length="163" mass="19201">MLDEFTWRQNQSLTRYGTFSVIIDSLSKVFPAKSDFNDQNLRSNIDNIEEQERGCYDGISEENVINNYDVPYISDIDINMFKVAVKKIIDCIKIGFVDSYRFLSVLSGEQKKEINHQCELNDIDFEKKGTRYEIVNIFKKLTRIKTKSWMTSVIYLKEWLVLN</sequence>
<comment type="caution">
    <text evidence="1">The sequence shown here is derived from an EMBL/GenBank/DDBJ whole genome shotgun (WGS) entry which is preliminary data.</text>
</comment>